<proteinExistence type="predicted"/>
<dbReference type="Proteomes" id="UP000254258">
    <property type="component" value="Unassembled WGS sequence"/>
</dbReference>
<reference evidence="3 4" key="1">
    <citation type="submission" date="2018-07" db="EMBL/GenBank/DDBJ databases">
        <title>Dyella monticola sp. nov. and Dyella psychrodurans sp. nov. isolated from monsoon evergreen broad-leaved forest soil of Dinghu Mountain, China.</title>
        <authorList>
            <person name="Gao Z."/>
            <person name="Qiu L."/>
        </authorList>
    </citation>
    <scope>NUCLEOTIDE SEQUENCE [LARGE SCALE GENOMIC DNA]</scope>
    <source>
        <strain evidence="3 4">4G-K06</strain>
    </source>
</reference>
<dbReference type="Pfam" id="PF03629">
    <property type="entry name" value="SASA"/>
    <property type="match status" value="1"/>
</dbReference>
<keyword evidence="1" id="KW-0378">Hydrolase</keyword>
<keyword evidence="4" id="KW-1185">Reference proteome</keyword>
<dbReference type="InterPro" id="IPR036514">
    <property type="entry name" value="SGNH_hydro_sf"/>
</dbReference>
<dbReference type="Gene3D" id="3.40.50.1110">
    <property type="entry name" value="SGNH hydrolase"/>
    <property type="match status" value="2"/>
</dbReference>
<dbReference type="EMBL" id="QRBE01000001">
    <property type="protein sequence ID" value="RDS84510.1"/>
    <property type="molecule type" value="Genomic_DNA"/>
</dbReference>
<accession>A0A370X8B5</accession>
<evidence type="ECO:0000313" key="4">
    <source>
        <dbReference type="Proteomes" id="UP000254258"/>
    </source>
</evidence>
<name>A0A370X8B5_9GAMM</name>
<dbReference type="GO" id="GO:0001681">
    <property type="term" value="F:sialate O-acetylesterase activity"/>
    <property type="evidence" value="ECO:0007669"/>
    <property type="project" value="InterPro"/>
</dbReference>
<dbReference type="PANTHER" id="PTHR22901">
    <property type="entry name" value="SIALATE O-ACETYLESTERASE"/>
    <property type="match status" value="1"/>
</dbReference>
<feature type="domain" description="Sialate O-acetylesterase" evidence="2">
    <location>
        <begin position="448"/>
        <end position="589"/>
    </location>
</feature>
<dbReference type="InterPro" id="IPR039329">
    <property type="entry name" value="SIAE"/>
</dbReference>
<evidence type="ECO:0000256" key="1">
    <source>
        <dbReference type="ARBA" id="ARBA00022801"/>
    </source>
</evidence>
<dbReference type="InterPro" id="IPR008979">
    <property type="entry name" value="Galactose-bd-like_sf"/>
</dbReference>
<dbReference type="PANTHER" id="PTHR22901:SF0">
    <property type="entry name" value="SIALATE O-ACETYLESTERASE"/>
    <property type="match status" value="1"/>
</dbReference>
<sequence>MVARCLHCVLPEPIGPAAAARLRTAAAFAQVLPISDVRLCPGLLFMVIRARAGAMLLALSCATTFCAHAASTNDALLNPLFQDSAVLQRGHANPIWGHATPGTAVTLTLADKRVSSRADTHGHWEASLPPLPAGGPYTLTVSTQDGATQTIHDILIGDVYLCSGQSNMVLPVRRTLDVDSEIANASNDRIRVLSVDNVSSATPLDSIPANDHWLKTTPANVPQFSATCYYFARELQKTVDVPMGLIVSAWNGSRIEPWLSAQALRSVGGYDDSLNLLERYATDRTQADALWDHQWKTWWLSRPGVTADNAPWNPAHISSKGWLPAPIDRGPWQHWGVPSLASFTGMLWYRTTLTLTKQQAEHGVALSLGIANEIDETWINGHWIGTAYGGVARVYAVPPGVLHEGDNLITVNVLNTYRDGGVYGPADQRTLRLSDGSTVPLGNWQYRVVPSAFGSPPRVPWQSTSGLTTLYNGMIAPLGHYGMRGALWYQGESNTGDPGNYRALLEALRSELRTRFGADLPMLIVQLSSYGPSPTHPGESGWADVREAQREVAAEDAHSGLAVTVDIGERYDIHPANKQEVGRRLARAARHVVYGEALPPSGPVPAKAKHDGDTVTLAFKDVTGQLVAYSGDHPIGFELCGATQGSCHYAQADIHSDQIVLHAPSANTVTRVRYCWADSPICTLYDNAGLPAGPFEFSLSSTHSHS</sequence>
<gene>
    <name evidence="3" type="ORF">DWU98_00605</name>
</gene>
<dbReference type="InterPro" id="IPR013783">
    <property type="entry name" value="Ig-like_fold"/>
</dbReference>
<dbReference type="SUPFAM" id="SSF52266">
    <property type="entry name" value="SGNH hydrolase"/>
    <property type="match status" value="1"/>
</dbReference>
<dbReference type="SUPFAM" id="SSF49785">
    <property type="entry name" value="Galactose-binding domain-like"/>
    <property type="match status" value="1"/>
</dbReference>
<dbReference type="InterPro" id="IPR005181">
    <property type="entry name" value="SASA"/>
</dbReference>
<dbReference type="GO" id="GO:0005975">
    <property type="term" value="P:carbohydrate metabolic process"/>
    <property type="evidence" value="ECO:0007669"/>
    <property type="project" value="InterPro"/>
</dbReference>
<dbReference type="OrthoDB" id="9795554at2"/>
<dbReference type="Gene3D" id="2.60.40.10">
    <property type="entry name" value="Immunoglobulins"/>
    <property type="match status" value="1"/>
</dbReference>
<evidence type="ECO:0000313" key="3">
    <source>
        <dbReference type="EMBL" id="RDS84510.1"/>
    </source>
</evidence>
<protein>
    <submittedName>
        <fullName evidence="3">9-O-acetylesterase</fullName>
    </submittedName>
</protein>
<comment type="caution">
    <text evidence="3">The sequence shown here is derived from an EMBL/GenBank/DDBJ whole genome shotgun (WGS) entry which is preliminary data.</text>
</comment>
<organism evidence="3 4">
    <name type="scientific">Dyella monticola</name>
    <dbReference type="NCBI Taxonomy" id="1927958"/>
    <lineage>
        <taxon>Bacteria</taxon>
        <taxon>Pseudomonadati</taxon>
        <taxon>Pseudomonadota</taxon>
        <taxon>Gammaproteobacteria</taxon>
        <taxon>Lysobacterales</taxon>
        <taxon>Rhodanobacteraceae</taxon>
        <taxon>Dyella</taxon>
    </lineage>
</organism>
<dbReference type="GO" id="GO:0004553">
    <property type="term" value="F:hydrolase activity, hydrolyzing O-glycosyl compounds"/>
    <property type="evidence" value="ECO:0007669"/>
    <property type="project" value="InterPro"/>
</dbReference>
<dbReference type="AlphaFoldDB" id="A0A370X8B5"/>
<evidence type="ECO:0000259" key="2">
    <source>
        <dbReference type="Pfam" id="PF03629"/>
    </source>
</evidence>